<evidence type="ECO:0000313" key="6">
    <source>
        <dbReference type="Proteomes" id="UP000019443"/>
    </source>
</evidence>
<keyword evidence="6" id="KW-1185">Reference proteome</keyword>
<dbReference type="PANTHER" id="PTHR30146">
    <property type="entry name" value="LACI-RELATED TRANSCRIPTIONAL REPRESSOR"/>
    <property type="match status" value="1"/>
</dbReference>
<dbReference type="PANTHER" id="PTHR30146:SF152">
    <property type="entry name" value="TRANSCRIPTIONAL REGULATORY PROTEIN"/>
    <property type="match status" value="1"/>
</dbReference>
<proteinExistence type="predicted"/>
<dbReference type="InterPro" id="IPR010982">
    <property type="entry name" value="Lambda_DNA-bd_dom_sf"/>
</dbReference>
<keyword evidence="3" id="KW-0804">Transcription</keyword>
<evidence type="ECO:0000313" key="5">
    <source>
        <dbReference type="EMBL" id="CDM59369.1"/>
    </source>
</evidence>
<dbReference type="SMART" id="SM00354">
    <property type="entry name" value="HTH_LACI"/>
    <property type="match status" value="1"/>
</dbReference>
<reference evidence="5" key="1">
    <citation type="submission" date="2013-11" db="EMBL/GenBank/DDBJ databases">
        <title>Draft genome sequence of the broad-host-range Rhizobium sp. LPU83 strain, a member of the low-genetic diversity Oregon-like Rhizobium sp. group.</title>
        <authorList>
            <person name="Wibberg D."/>
            <person name="Puehler A."/>
            <person name="Schlueter A."/>
        </authorList>
    </citation>
    <scope>NUCLEOTIDE SEQUENCE [LARGE SCALE GENOMIC DNA]</scope>
    <source>
        <strain evidence="5">LPU83</strain>
    </source>
</reference>
<keyword evidence="1" id="KW-0805">Transcription regulation</keyword>
<dbReference type="Pfam" id="PF00356">
    <property type="entry name" value="LacI"/>
    <property type="match status" value="1"/>
</dbReference>
<dbReference type="Pfam" id="PF13407">
    <property type="entry name" value="Peripla_BP_4"/>
    <property type="match status" value="1"/>
</dbReference>
<dbReference type="Gene3D" id="3.40.50.2300">
    <property type="match status" value="2"/>
</dbReference>
<evidence type="ECO:0000256" key="3">
    <source>
        <dbReference type="ARBA" id="ARBA00023163"/>
    </source>
</evidence>
<name>W6RET7_9HYPH</name>
<dbReference type="PATRIC" id="fig|348824.6.peg.4007"/>
<dbReference type="EMBL" id="HG916852">
    <property type="protein sequence ID" value="CDM59369.1"/>
    <property type="molecule type" value="Genomic_DNA"/>
</dbReference>
<evidence type="ECO:0000256" key="1">
    <source>
        <dbReference type="ARBA" id="ARBA00023015"/>
    </source>
</evidence>
<dbReference type="PROSITE" id="PS50932">
    <property type="entry name" value="HTH_LACI_2"/>
    <property type="match status" value="1"/>
</dbReference>
<accession>W6RET7</accession>
<dbReference type="KEGG" id="rhl:LPU83_3726"/>
<gene>
    <name evidence="5" type="ORF">LPU83_3726</name>
</gene>
<organism evidence="5 6">
    <name type="scientific">Rhizobium favelukesii</name>
    <dbReference type="NCBI Taxonomy" id="348824"/>
    <lineage>
        <taxon>Bacteria</taxon>
        <taxon>Pseudomonadati</taxon>
        <taxon>Pseudomonadota</taxon>
        <taxon>Alphaproteobacteria</taxon>
        <taxon>Hyphomicrobiales</taxon>
        <taxon>Rhizobiaceae</taxon>
        <taxon>Rhizobium/Agrobacterium group</taxon>
        <taxon>Rhizobium</taxon>
    </lineage>
</organism>
<dbReference type="AlphaFoldDB" id="W6RET7"/>
<dbReference type="SUPFAM" id="SSF53822">
    <property type="entry name" value="Periplasmic binding protein-like I"/>
    <property type="match status" value="1"/>
</dbReference>
<dbReference type="InterPro" id="IPR025997">
    <property type="entry name" value="SBP_2_dom"/>
</dbReference>
<protein>
    <submittedName>
        <fullName evidence="5">Transcriptional regulator protein</fullName>
    </submittedName>
</protein>
<dbReference type="SUPFAM" id="SSF47413">
    <property type="entry name" value="lambda repressor-like DNA-binding domains"/>
    <property type="match status" value="1"/>
</dbReference>
<dbReference type="InterPro" id="IPR000843">
    <property type="entry name" value="HTH_LacI"/>
</dbReference>
<dbReference type="GO" id="GO:0003700">
    <property type="term" value="F:DNA-binding transcription factor activity"/>
    <property type="evidence" value="ECO:0007669"/>
    <property type="project" value="TreeGrafter"/>
</dbReference>
<evidence type="ECO:0000259" key="4">
    <source>
        <dbReference type="PROSITE" id="PS50932"/>
    </source>
</evidence>
<dbReference type="Gene3D" id="1.10.260.40">
    <property type="entry name" value="lambda repressor-like DNA-binding domains"/>
    <property type="match status" value="1"/>
</dbReference>
<feature type="domain" description="HTH lacI-type" evidence="4">
    <location>
        <begin position="33"/>
        <end position="71"/>
    </location>
</feature>
<dbReference type="HOGENOM" id="CLU_037628_0_0_5"/>
<keyword evidence="2" id="KW-0238">DNA-binding</keyword>
<dbReference type="InterPro" id="IPR028082">
    <property type="entry name" value="Peripla_BP_I"/>
</dbReference>
<dbReference type="CDD" id="cd06307">
    <property type="entry name" value="PBP1_sugar_binding"/>
    <property type="match status" value="1"/>
</dbReference>
<sequence>MRVLYAADRCVIDQESIKKPSKTDSVAHRFLVKDIAFQAGLSTATVDRVLNDRSGVRHQTISRVQAAIAELEKQQIGAEVSGRKLAIDVVMETPERFSTAVRDAFEAEVATFLPTVFRCRFHFAEVMKQAELVQLIDRIRLRGTNGIVLKAPDVPEVVAAVARATEAGLPVVTLVTDLPNSSRSAYAGADNRAAGETAAYLIGAHFGGAPGRVLVTLSSARFRGEEEREIGFRRVLRERYPLIGVTEISEGHGTDAATGTLAVQAIAADPAIDAVYSIGGGNRAVLAAFEAAQRPVRVFVAHDLDADNRALLAARKIGFVLHHDLRTDARSAFRAVMGRSVRGGSAPSALSSVEIVTPYNMPATG</sequence>
<evidence type="ECO:0000256" key="2">
    <source>
        <dbReference type="ARBA" id="ARBA00023125"/>
    </source>
</evidence>
<dbReference type="eggNOG" id="COG1879">
    <property type="taxonomic scope" value="Bacteria"/>
</dbReference>
<dbReference type="CDD" id="cd01392">
    <property type="entry name" value="HTH_LacI"/>
    <property type="match status" value="1"/>
</dbReference>
<dbReference type="GO" id="GO:0000976">
    <property type="term" value="F:transcription cis-regulatory region binding"/>
    <property type="evidence" value="ECO:0007669"/>
    <property type="project" value="TreeGrafter"/>
</dbReference>
<dbReference type="Proteomes" id="UP000019443">
    <property type="component" value="Chromosome"/>
</dbReference>